<dbReference type="EMBL" id="WHJE01000148">
    <property type="protein sequence ID" value="KAE8762590.1"/>
    <property type="molecule type" value="Genomic_DNA"/>
</dbReference>
<keyword evidence="5" id="KW-1185">Reference proteome</keyword>
<proteinExistence type="predicted"/>
<dbReference type="GO" id="GO:0046914">
    <property type="term" value="F:transition metal ion binding"/>
    <property type="evidence" value="ECO:0007669"/>
    <property type="project" value="InterPro"/>
</dbReference>
<dbReference type="InterPro" id="IPR008988">
    <property type="entry name" value="Transcriptional_repressor_C"/>
</dbReference>
<dbReference type="RefSeq" id="WP_152204824.1">
    <property type="nucleotide sequence ID" value="NZ_VUKF01000080.1"/>
</dbReference>
<sequence length="115" mass="11676">MARPRTAAPTASVPPATVRLATAPATGPAATGPAATDPTGTLADLAPGCRACVTDVVSASPAVARRLRDLGFLPGAVIEAVRRAPLGDPCVYRVCGYSLCLRREQARDVQVVAAP</sequence>
<dbReference type="SUPFAM" id="SSF50037">
    <property type="entry name" value="C-terminal domain of transcriptional repressors"/>
    <property type="match status" value="1"/>
</dbReference>
<organism evidence="4 5">
    <name type="scientific">Georgenia thermotolerans</name>
    <dbReference type="NCBI Taxonomy" id="527326"/>
    <lineage>
        <taxon>Bacteria</taxon>
        <taxon>Bacillati</taxon>
        <taxon>Actinomycetota</taxon>
        <taxon>Actinomycetes</taxon>
        <taxon>Micrococcales</taxon>
        <taxon>Bogoriellaceae</taxon>
        <taxon>Georgenia</taxon>
    </lineage>
</organism>
<dbReference type="AlphaFoldDB" id="A0A7J5UJZ1"/>
<comment type="caution">
    <text evidence="4">The sequence shown here is derived from an EMBL/GenBank/DDBJ whole genome shotgun (WGS) entry which is preliminary data.</text>
</comment>
<evidence type="ECO:0000313" key="5">
    <source>
        <dbReference type="Proteomes" id="UP000451860"/>
    </source>
</evidence>
<feature type="domain" description="Ferrous iron transporter FeoA-like" evidence="3">
    <location>
        <begin position="40"/>
        <end position="113"/>
    </location>
</feature>
<feature type="region of interest" description="Disordered" evidence="2">
    <location>
        <begin position="1"/>
        <end position="38"/>
    </location>
</feature>
<dbReference type="PANTHER" id="PTHR42954">
    <property type="entry name" value="FE(2+) TRANSPORT PROTEIN A"/>
    <property type="match status" value="1"/>
</dbReference>
<protein>
    <recommendedName>
        <fullName evidence="3">Ferrous iron transporter FeoA-like domain-containing protein</fullName>
    </recommendedName>
</protein>
<evidence type="ECO:0000256" key="2">
    <source>
        <dbReference type="SAM" id="MobiDB-lite"/>
    </source>
</evidence>
<dbReference type="Pfam" id="PF04023">
    <property type="entry name" value="FeoA"/>
    <property type="match status" value="1"/>
</dbReference>
<dbReference type="Proteomes" id="UP000451860">
    <property type="component" value="Unassembled WGS sequence"/>
</dbReference>
<evidence type="ECO:0000313" key="4">
    <source>
        <dbReference type="EMBL" id="KAE8762590.1"/>
    </source>
</evidence>
<dbReference type="PANTHER" id="PTHR42954:SF2">
    <property type="entry name" value="FE(2+) TRANSPORT PROTEIN A"/>
    <property type="match status" value="1"/>
</dbReference>
<gene>
    <name evidence="4" type="ORF">GB883_18585</name>
</gene>
<accession>A0A7J5UJZ1</accession>
<evidence type="ECO:0000256" key="1">
    <source>
        <dbReference type="ARBA" id="ARBA00023004"/>
    </source>
</evidence>
<keyword evidence="1" id="KW-0408">Iron</keyword>
<dbReference type="InterPro" id="IPR007167">
    <property type="entry name" value="Fe-transptr_FeoA-like"/>
</dbReference>
<dbReference type="SMART" id="SM00899">
    <property type="entry name" value="FeoA"/>
    <property type="match status" value="1"/>
</dbReference>
<name>A0A7J5UJZ1_9MICO</name>
<dbReference type="InterPro" id="IPR038157">
    <property type="entry name" value="FeoA_core_dom"/>
</dbReference>
<dbReference type="OrthoDB" id="3260514at2"/>
<dbReference type="InterPro" id="IPR052713">
    <property type="entry name" value="FeoA"/>
</dbReference>
<reference evidence="4 5" key="1">
    <citation type="submission" date="2019-10" db="EMBL/GenBank/DDBJ databases">
        <title>Georgenia wutianyii sp. nov. and Georgenia yuyongxinii sp. nov. isolated from plateau pika (Ochotona curzoniae) in the Qinghai-Tibet plateau of China.</title>
        <authorList>
            <person name="Tian Z."/>
        </authorList>
    </citation>
    <scope>NUCLEOTIDE SEQUENCE [LARGE SCALE GENOMIC DNA]</scope>
    <source>
        <strain evidence="4 5">DSM 21501</strain>
    </source>
</reference>
<evidence type="ECO:0000259" key="3">
    <source>
        <dbReference type="SMART" id="SM00899"/>
    </source>
</evidence>
<dbReference type="Gene3D" id="2.30.30.90">
    <property type="match status" value="1"/>
</dbReference>